<evidence type="ECO:0000256" key="2">
    <source>
        <dbReference type="SAM" id="Phobius"/>
    </source>
</evidence>
<feature type="compositionally biased region" description="Low complexity" evidence="1">
    <location>
        <begin position="78"/>
        <end position="94"/>
    </location>
</feature>
<proteinExistence type="predicted"/>
<feature type="region of interest" description="Disordered" evidence="1">
    <location>
        <begin position="78"/>
        <end position="121"/>
    </location>
</feature>
<evidence type="ECO:0000313" key="3">
    <source>
        <dbReference type="EMBL" id="GIE18352.1"/>
    </source>
</evidence>
<dbReference type="EMBL" id="BOMN01000018">
    <property type="protein sequence ID" value="GIE18352.1"/>
    <property type="molecule type" value="Genomic_DNA"/>
</dbReference>
<organism evidence="3 4">
    <name type="scientific">Winogradskya humida</name>
    <dbReference type="NCBI Taxonomy" id="113566"/>
    <lineage>
        <taxon>Bacteria</taxon>
        <taxon>Bacillati</taxon>
        <taxon>Actinomycetota</taxon>
        <taxon>Actinomycetes</taxon>
        <taxon>Micromonosporales</taxon>
        <taxon>Micromonosporaceae</taxon>
        <taxon>Winogradskya</taxon>
    </lineage>
</organism>
<accession>A0ABQ3ZJF9</accession>
<feature type="transmembrane region" description="Helical" evidence="2">
    <location>
        <begin position="52"/>
        <end position="71"/>
    </location>
</feature>
<keyword evidence="4" id="KW-1185">Reference proteome</keyword>
<comment type="caution">
    <text evidence="3">The sequence shown here is derived from an EMBL/GenBank/DDBJ whole genome shotgun (WGS) entry which is preliminary data.</text>
</comment>
<name>A0ABQ3ZJF9_9ACTN</name>
<keyword evidence="2" id="KW-0472">Membrane</keyword>
<keyword evidence="2" id="KW-0812">Transmembrane</keyword>
<evidence type="ECO:0000256" key="1">
    <source>
        <dbReference type="SAM" id="MobiDB-lite"/>
    </source>
</evidence>
<protein>
    <submittedName>
        <fullName evidence="3">Uncharacterized protein</fullName>
    </submittedName>
</protein>
<keyword evidence="2" id="KW-1133">Transmembrane helix</keyword>
<feature type="compositionally biased region" description="Polar residues" evidence="1">
    <location>
        <begin position="102"/>
        <end position="115"/>
    </location>
</feature>
<sequence>MDNDPSASVCARCNTDLGAGRAPAPNAARGESAAPPPVPGAVRYAPPARSRLPLIIGLAVVVLLALVVVVYRVTQQDPPVAAPDPAATVVTTVDPDTRTDPESTTDPASTPTARSNESEAEPLLQARAIDRLLGRSRVSRDKLNSAIDRVGRCTGLGGAVDDLQAVGRERRAQIAEVRGADLSALPDGELLRSRLVTALQFSLDADAAYVEWAEPTLAGTCANTAARKSAYARGRSASDQAGAAKQDFLAAWNPIATSLGVPARDRQGI</sequence>
<evidence type="ECO:0000313" key="4">
    <source>
        <dbReference type="Proteomes" id="UP000603200"/>
    </source>
</evidence>
<gene>
    <name evidence="3" type="ORF">Ahu01nite_014540</name>
</gene>
<dbReference type="Proteomes" id="UP000603200">
    <property type="component" value="Unassembled WGS sequence"/>
</dbReference>
<reference evidence="3 4" key="1">
    <citation type="submission" date="2021-01" db="EMBL/GenBank/DDBJ databases">
        <title>Whole genome shotgun sequence of Actinoplanes humidus NBRC 14915.</title>
        <authorList>
            <person name="Komaki H."/>
            <person name="Tamura T."/>
        </authorList>
    </citation>
    <scope>NUCLEOTIDE SEQUENCE [LARGE SCALE GENOMIC DNA]</scope>
    <source>
        <strain evidence="3 4">NBRC 14915</strain>
    </source>
</reference>